<dbReference type="SUPFAM" id="SSF51905">
    <property type="entry name" value="FAD/NAD(P)-binding domain"/>
    <property type="match status" value="1"/>
</dbReference>
<reference evidence="8 9" key="1">
    <citation type="submission" date="2016-10" db="EMBL/GenBank/DDBJ databases">
        <authorList>
            <person name="de Groot N.N."/>
        </authorList>
    </citation>
    <scope>NUCLEOTIDE SEQUENCE [LARGE SCALE GENOMIC DNA]</scope>
    <source>
        <strain evidence="8 9">L 420-91</strain>
    </source>
</reference>
<evidence type="ECO:0000313" key="10">
    <source>
        <dbReference type="Proteomes" id="UP000826616"/>
    </source>
</evidence>
<dbReference type="InterPro" id="IPR039651">
    <property type="entry name" value="FixC-like"/>
</dbReference>
<dbReference type="Pfam" id="PF12831">
    <property type="entry name" value="FAD_oxidored"/>
    <property type="match status" value="1"/>
</dbReference>
<accession>A0A1G7YXM9</accession>
<proteinExistence type="inferred from homology"/>
<organism evidence="8 9">
    <name type="scientific">Aneurinibacillus thermoaerophilus</name>
    <dbReference type="NCBI Taxonomy" id="143495"/>
    <lineage>
        <taxon>Bacteria</taxon>
        <taxon>Bacillati</taxon>
        <taxon>Bacillota</taxon>
        <taxon>Bacilli</taxon>
        <taxon>Bacillales</taxon>
        <taxon>Paenibacillaceae</taxon>
        <taxon>Aneurinibacillus group</taxon>
        <taxon>Aneurinibacillus</taxon>
    </lineage>
</organism>
<evidence type="ECO:0000256" key="4">
    <source>
        <dbReference type="ARBA" id="ARBA00022827"/>
    </source>
</evidence>
<protein>
    <submittedName>
        <fullName evidence="8">Electron transfer flavoprotein-quinone oxidoreductase</fullName>
    </submittedName>
    <submittedName>
        <fullName evidence="7">FAD-dependent oxidoreductase</fullName>
    </submittedName>
</protein>
<keyword evidence="10" id="KW-1185">Reference proteome</keyword>
<dbReference type="GeneID" id="97141514"/>
<evidence type="ECO:0000259" key="6">
    <source>
        <dbReference type="Pfam" id="PF26311"/>
    </source>
</evidence>
<dbReference type="SUPFAM" id="SSF54373">
    <property type="entry name" value="FAD-linked reductases, C-terminal domain"/>
    <property type="match status" value="1"/>
</dbReference>
<evidence type="ECO:0000313" key="7">
    <source>
        <dbReference type="EMBL" id="QYY44298.1"/>
    </source>
</evidence>
<evidence type="ECO:0000256" key="2">
    <source>
        <dbReference type="ARBA" id="ARBA00006796"/>
    </source>
</evidence>
<dbReference type="Pfam" id="PF26311">
    <property type="entry name" value="ETF-QO_FixC_C"/>
    <property type="match status" value="1"/>
</dbReference>
<dbReference type="AlphaFoldDB" id="A0A1G7YXM9"/>
<dbReference type="InterPro" id="IPR036188">
    <property type="entry name" value="FAD/NAD-bd_sf"/>
</dbReference>
<dbReference type="OrthoDB" id="9806565at2"/>
<evidence type="ECO:0000256" key="3">
    <source>
        <dbReference type="ARBA" id="ARBA00022630"/>
    </source>
</evidence>
<dbReference type="Gene3D" id="3.50.50.60">
    <property type="entry name" value="FAD/NAD(P)-binding domain"/>
    <property type="match status" value="1"/>
</dbReference>
<evidence type="ECO:0000313" key="8">
    <source>
        <dbReference type="EMBL" id="SDH01211.1"/>
    </source>
</evidence>
<dbReference type="EMBL" id="CP080764">
    <property type="protein sequence ID" value="QYY44298.1"/>
    <property type="molecule type" value="Genomic_DNA"/>
</dbReference>
<keyword evidence="3" id="KW-0285">Flavoprotein</keyword>
<name>A0A1G7YXM9_ANETH</name>
<comment type="similarity">
    <text evidence="2">Belongs to the ETF-QO/FixC family.</text>
</comment>
<feature type="domain" description="FixC-like C-terminal" evidence="6">
    <location>
        <begin position="384"/>
        <end position="432"/>
    </location>
</feature>
<evidence type="ECO:0000256" key="5">
    <source>
        <dbReference type="ARBA" id="ARBA00023002"/>
    </source>
</evidence>
<dbReference type="PRINTS" id="PR00420">
    <property type="entry name" value="RNGMNOXGNASE"/>
</dbReference>
<sequence length="435" mass="48977">MQDTYDAIVVGAGPSGSVAAYIMARGGLKVLLLERGTYPGSKNMFGGTIYAVPTAEIFPEFWEEAPWERAVTTEYLYFLDDNSAFQIGFTNQTYGKPPYNKLVVHRGKFDSWLAQKAVSEGAVLQTHSLVTRLLYSEHRFSKGRVQGVELDNGQKYYADIVILAEGINAFLTKQAGLRSDIPAETVKLYVKQVFRLPRDIMEERFHLDGDEGAVYGFVGYPTAGIIGKAGIWLGKETLGLIVGGFLNQLAQKRMSPYELLERTKRHPMISRLLRGAEPIEYAAHMIPKGGFKMIPQLYDHHLLVAGDAATMVSGRRGTDLAMLSGKMAAEIALQAHAKGDFSQKILAGYGWKINESFFMNDIRAKKNYDKYVKKYQDSDYLISRAMNEFGSAYFRVDMSAEQDKMKRIQQELKQMQLPLKSVKDVWQALRNWEVL</sequence>
<reference evidence="7 10" key="2">
    <citation type="submission" date="2021-08" db="EMBL/GenBank/DDBJ databases">
        <title>Complete genome sequence of the strain Aneurinibacillus thermoaerophilus CCM 8960.</title>
        <authorList>
            <person name="Musilova J."/>
            <person name="Kourilova X."/>
            <person name="Pernicova I."/>
            <person name="Bezdicek M."/>
            <person name="Lengerova M."/>
            <person name="Obruca S."/>
            <person name="Sedlar K."/>
        </authorList>
    </citation>
    <scope>NUCLEOTIDE SEQUENCE [LARGE SCALE GENOMIC DNA]</scope>
    <source>
        <strain evidence="7 10">CCM 8960</strain>
    </source>
</reference>
<comment type="cofactor">
    <cofactor evidence="1">
        <name>FAD</name>
        <dbReference type="ChEBI" id="CHEBI:57692"/>
    </cofactor>
</comment>
<keyword evidence="4" id="KW-0274">FAD</keyword>
<dbReference type="Proteomes" id="UP000826616">
    <property type="component" value="Chromosome"/>
</dbReference>
<dbReference type="RefSeq" id="WP_091260222.1">
    <property type="nucleotide sequence ID" value="NZ_CP080764.1"/>
</dbReference>
<dbReference type="Proteomes" id="UP000198956">
    <property type="component" value="Unassembled WGS sequence"/>
</dbReference>
<gene>
    <name evidence="7" type="ORF">K3F53_09050</name>
    <name evidence="8" type="ORF">SAMN04489735_100853</name>
</gene>
<dbReference type="InterPro" id="IPR059103">
    <property type="entry name" value="FixC-like_C"/>
</dbReference>
<evidence type="ECO:0000313" key="9">
    <source>
        <dbReference type="Proteomes" id="UP000198956"/>
    </source>
</evidence>
<evidence type="ECO:0000256" key="1">
    <source>
        <dbReference type="ARBA" id="ARBA00001974"/>
    </source>
</evidence>
<dbReference type="PANTHER" id="PTHR43624:SF2">
    <property type="entry name" value="ELECTRON TRANSFER FLAVOPROTEIN-QUINONE OXIDOREDUCTASE YDIS-RELATED"/>
    <property type="match status" value="1"/>
</dbReference>
<dbReference type="GO" id="GO:0016491">
    <property type="term" value="F:oxidoreductase activity"/>
    <property type="evidence" value="ECO:0007669"/>
    <property type="project" value="UniProtKB-KW"/>
</dbReference>
<dbReference type="EMBL" id="FNDE01000008">
    <property type="protein sequence ID" value="SDH01211.1"/>
    <property type="molecule type" value="Genomic_DNA"/>
</dbReference>
<dbReference type="PANTHER" id="PTHR43624">
    <property type="entry name" value="ELECTRON TRANSFER FLAVOPROTEIN-QUINONE OXIDOREDUCTASE YDIS-RELATED"/>
    <property type="match status" value="1"/>
</dbReference>
<keyword evidence="5" id="KW-0560">Oxidoreductase</keyword>